<dbReference type="GeneID" id="33314404"/>
<sequence>MHTEKQRIRAVFLLSFGTVFLISGIAGLLSLSISYNIKSFGTVIASLSVIAGAYFLLNAYFVWNNTATRGLGEDT</sequence>
<evidence type="ECO:0000313" key="2">
    <source>
        <dbReference type="EMBL" id="ASI14142.1"/>
    </source>
</evidence>
<organism evidence="2 3">
    <name type="scientific">Candidatus Mancarchaeum acidiphilum</name>
    <dbReference type="NCBI Taxonomy" id="1920749"/>
    <lineage>
        <taxon>Archaea</taxon>
        <taxon>Candidatus Micrarchaeota</taxon>
        <taxon>Candidatus Mancarchaeum</taxon>
    </lineage>
</organism>
<dbReference type="EMBL" id="CP019964">
    <property type="protein sequence ID" value="ASI14142.1"/>
    <property type="molecule type" value="Genomic_DNA"/>
</dbReference>
<name>A0A218NNU5_9ARCH</name>
<evidence type="ECO:0000313" key="3">
    <source>
        <dbReference type="Proteomes" id="UP000197679"/>
    </source>
</evidence>
<proteinExistence type="predicted"/>
<keyword evidence="1" id="KW-0812">Transmembrane</keyword>
<dbReference type="RefSeq" id="WP_088820429.1">
    <property type="nucleotide sequence ID" value="NZ_CP019964.1"/>
</dbReference>
<gene>
    <name evidence="2" type="ORF">Mia14_0858</name>
</gene>
<dbReference type="Proteomes" id="UP000197679">
    <property type="component" value="Chromosome"/>
</dbReference>
<keyword evidence="1" id="KW-1133">Transmembrane helix</keyword>
<feature type="transmembrane region" description="Helical" evidence="1">
    <location>
        <begin position="43"/>
        <end position="63"/>
    </location>
</feature>
<protein>
    <submittedName>
        <fullName evidence="2">Membrane protein</fullName>
    </submittedName>
</protein>
<dbReference type="AlphaFoldDB" id="A0A218NNU5"/>
<evidence type="ECO:0000256" key="1">
    <source>
        <dbReference type="SAM" id="Phobius"/>
    </source>
</evidence>
<feature type="transmembrane region" description="Helical" evidence="1">
    <location>
        <begin position="12"/>
        <end position="37"/>
    </location>
</feature>
<reference evidence="2 3" key="1">
    <citation type="journal article" date="2017" name="Nat. Commun.">
        <title>'ARMAN' archaea depend on association with euryarchaeal host in culture and in situ.</title>
        <authorList>
            <person name="Golyshina O."/>
            <person name="Toshchakov S."/>
            <person name="Makarova K."/>
            <person name="Gavrilov S."/>
            <person name="Korzhenkov A."/>
            <person name="La Cono V."/>
            <person name="Arcadi E."/>
            <person name="Nechitaylo T."/>
            <person name="Ferrer M."/>
            <person name="Kublanov I."/>
            <person name="Wolf Y."/>
            <person name="Yakimov M."/>
            <person name="Golyshin P."/>
            <person name="Slesarev A."/>
            <person name="Kozyavkin S."/>
        </authorList>
    </citation>
    <scope>NUCLEOTIDE SEQUENCE [LARGE SCALE GENOMIC DNA]</scope>
    <source>
        <strain evidence="2 3">Mia14</strain>
    </source>
</reference>
<accession>A0A218NNU5</accession>
<keyword evidence="3" id="KW-1185">Reference proteome</keyword>
<keyword evidence="1" id="KW-0472">Membrane</keyword>
<dbReference type="KEGG" id="marh:Mia14_0858"/>